<dbReference type="PANTHER" id="PTHR46797">
    <property type="entry name" value="HTH-TYPE TRANSCRIPTIONAL REGULATOR"/>
    <property type="match status" value="1"/>
</dbReference>
<dbReference type="SMART" id="SM00530">
    <property type="entry name" value="HTH_XRE"/>
    <property type="match status" value="1"/>
</dbReference>
<proteinExistence type="predicted"/>
<dbReference type="Pfam" id="PF01381">
    <property type="entry name" value="HTH_3"/>
    <property type="match status" value="1"/>
</dbReference>
<dbReference type="PROSITE" id="PS51500">
    <property type="entry name" value="SIN"/>
    <property type="match status" value="1"/>
</dbReference>
<dbReference type="PANTHER" id="PTHR46797:SF1">
    <property type="entry name" value="METHYLPHOSPHONATE SYNTHASE"/>
    <property type="match status" value="1"/>
</dbReference>
<evidence type="ECO:0000259" key="3">
    <source>
        <dbReference type="PROSITE" id="PS51500"/>
    </source>
</evidence>
<evidence type="ECO:0000256" key="1">
    <source>
        <dbReference type="ARBA" id="ARBA00023125"/>
    </source>
</evidence>
<accession>A0A5D4NVG4</accession>
<evidence type="ECO:0000313" key="5">
    <source>
        <dbReference type="Proteomes" id="UP000322267"/>
    </source>
</evidence>
<dbReference type="CDD" id="cd00093">
    <property type="entry name" value="HTH_XRE"/>
    <property type="match status" value="1"/>
</dbReference>
<reference evidence="4 5" key="1">
    <citation type="submission" date="2019-08" db="EMBL/GenBank/DDBJ databases">
        <title>Bacillus genomes from the desert of Cuatro Cienegas, Coahuila.</title>
        <authorList>
            <person name="Olmedo-Alvarez G."/>
        </authorList>
    </citation>
    <scope>NUCLEOTIDE SEQUENCE [LARGE SCALE GENOMIC DNA]</scope>
    <source>
        <strain evidence="4 5">CH34_1T</strain>
    </source>
</reference>
<name>A0A5D4NVG4_9BACI</name>
<comment type="caution">
    <text evidence="4">The sequence shown here is derived from an EMBL/GenBank/DDBJ whole genome shotgun (WGS) entry which is preliminary data.</text>
</comment>
<dbReference type="PROSITE" id="PS50943">
    <property type="entry name" value="HTH_CROC1"/>
    <property type="match status" value="1"/>
</dbReference>
<keyword evidence="1" id="KW-0238">DNA-binding</keyword>
<dbReference type="Proteomes" id="UP000322267">
    <property type="component" value="Unassembled WGS sequence"/>
</dbReference>
<dbReference type="AlphaFoldDB" id="A0A5D4NVG4"/>
<dbReference type="InterPro" id="IPR010981">
    <property type="entry name" value="SinR/SinI_dimer_dom"/>
</dbReference>
<dbReference type="GO" id="GO:0003700">
    <property type="term" value="F:DNA-binding transcription factor activity"/>
    <property type="evidence" value="ECO:0007669"/>
    <property type="project" value="TreeGrafter"/>
</dbReference>
<dbReference type="GO" id="GO:0003677">
    <property type="term" value="F:DNA binding"/>
    <property type="evidence" value="ECO:0007669"/>
    <property type="project" value="UniProtKB-KW"/>
</dbReference>
<dbReference type="GO" id="GO:0005829">
    <property type="term" value="C:cytosol"/>
    <property type="evidence" value="ECO:0007669"/>
    <property type="project" value="TreeGrafter"/>
</dbReference>
<dbReference type="Gene3D" id="1.10.260.40">
    <property type="entry name" value="lambda repressor-like DNA-binding domains"/>
    <property type="match status" value="1"/>
</dbReference>
<feature type="domain" description="Sin" evidence="3">
    <location>
        <begin position="62"/>
        <end position="100"/>
    </location>
</feature>
<evidence type="ECO:0000259" key="2">
    <source>
        <dbReference type="PROSITE" id="PS50943"/>
    </source>
</evidence>
<sequence length="120" mass="13500">MVGERIKSIRESKGITINELAHIADISKSYISSIERGIQKNPSINVLDKIADALGVSLDILLDSKNSDINLEDDWVKLLKEAIGQGLTKEEFIQFTMLMGVKRKKATLESSKMHKNRRTM</sequence>
<dbReference type="SUPFAM" id="SSF47406">
    <property type="entry name" value="SinR repressor dimerisation domain-like"/>
    <property type="match status" value="1"/>
</dbReference>
<gene>
    <name evidence="4" type="ORF">FZC78_08475</name>
</gene>
<dbReference type="GO" id="GO:0046983">
    <property type="term" value="F:protein dimerization activity"/>
    <property type="evidence" value="ECO:0007669"/>
    <property type="project" value="InterPro"/>
</dbReference>
<feature type="domain" description="HTH cro/C1-type" evidence="2">
    <location>
        <begin position="6"/>
        <end position="61"/>
    </location>
</feature>
<protein>
    <submittedName>
        <fullName evidence="4">Helix-turn-helix transcriptional regulator</fullName>
    </submittedName>
</protein>
<dbReference type="EMBL" id="VTEI01000003">
    <property type="protein sequence ID" value="TYS17869.1"/>
    <property type="molecule type" value="Genomic_DNA"/>
</dbReference>
<dbReference type="RefSeq" id="WP_148939267.1">
    <property type="nucleotide sequence ID" value="NZ_VTEI01000003.1"/>
</dbReference>
<evidence type="ECO:0000313" key="4">
    <source>
        <dbReference type="EMBL" id="TYS17869.1"/>
    </source>
</evidence>
<dbReference type="OrthoDB" id="1859224at2"/>
<dbReference type="InterPro" id="IPR050807">
    <property type="entry name" value="TransReg_Diox_bact_type"/>
</dbReference>
<dbReference type="InterPro" id="IPR001387">
    <property type="entry name" value="Cro/C1-type_HTH"/>
</dbReference>
<dbReference type="SUPFAM" id="SSF47413">
    <property type="entry name" value="lambda repressor-like DNA-binding domains"/>
    <property type="match status" value="1"/>
</dbReference>
<organism evidence="4 5">
    <name type="scientific">Rossellomorea vietnamensis</name>
    <dbReference type="NCBI Taxonomy" id="218284"/>
    <lineage>
        <taxon>Bacteria</taxon>
        <taxon>Bacillati</taxon>
        <taxon>Bacillota</taxon>
        <taxon>Bacilli</taxon>
        <taxon>Bacillales</taxon>
        <taxon>Bacillaceae</taxon>
        <taxon>Rossellomorea</taxon>
    </lineage>
</organism>
<dbReference type="InterPro" id="IPR036281">
    <property type="entry name" value="SinR/SinI_dimer_dom_sf"/>
</dbReference>
<dbReference type="InterPro" id="IPR010982">
    <property type="entry name" value="Lambda_DNA-bd_dom_sf"/>
</dbReference>